<dbReference type="PANTHER" id="PTHR46082">
    <property type="entry name" value="ATP/GTP-BINDING PROTEIN-RELATED"/>
    <property type="match status" value="1"/>
</dbReference>
<organism evidence="2 3">
    <name type="scientific">Cephalotrichum gorgonifer</name>
    <dbReference type="NCBI Taxonomy" id="2041049"/>
    <lineage>
        <taxon>Eukaryota</taxon>
        <taxon>Fungi</taxon>
        <taxon>Dikarya</taxon>
        <taxon>Ascomycota</taxon>
        <taxon>Pezizomycotina</taxon>
        <taxon>Sordariomycetes</taxon>
        <taxon>Hypocreomycetidae</taxon>
        <taxon>Microascales</taxon>
        <taxon>Microascaceae</taxon>
        <taxon>Cephalotrichum</taxon>
    </lineage>
</organism>
<feature type="compositionally biased region" description="Gly residues" evidence="1">
    <location>
        <begin position="1115"/>
        <end position="1125"/>
    </location>
</feature>
<dbReference type="Pfam" id="PF13424">
    <property type="entry name" value="TPR_12"/>
    <property type="match status" value="2"/>
</dbReference>
<dbReference type="InterPro" id="IPR011990">
    <property type="entry name" value="TPR-like_helical_dom_sf"/>
</dbReference>
<gene>
    <name evidence="2" type="ORF">DNG_07994</name>
</gene>
<dbReference type="InterPro" id="IPR053137">
    <property type="entry name" value="NLR-like"/>
</dbReference>
<evidence type="ECO:0008006" key="4">
    <source>
        <dbReference type="Google" id="ProtNLM"/>
    </source>
</evidence>
<comment type="caution">
    <text evidence="2">The sequence shown here is derived from an EMBL/GenBank/DDBJ whole genome shotgun (WGS) entry which is preliminary data.</text>
</comment>
<evidence type="ECO:0000256" key="1">
    <source>
        <dbReference type="SAM" id="MobiDB-lite"/>
    </source>
</evidence>
<dbReference type="Proteomes" id="UP001187682">
    <property type="component" value="Unassembled WGS sequence"/>
</dbReference>
<proteinExistence type="predicted"/>
<evidence type="ECO:0000313" key="2">
    <source>
        <dbReference type="EMBL" id="SPO05307.1"/>
    </source>
</evidence>
<dbReference type="Gene3D" id="3.40.50.300">
    <property type="entry name" value="P-loop containing nucleotide triphosphate hydrolases"/>
    <property type="match status" value="1"/>
</dbReference>
<accession>A0AAE8N5N8</accession>
<dbReference type="SUPFAM" id="SSF48452">
    <property type="entry name" value="TPR-like"/>
    <property type="match status" value="1"/>
</dbReference>
<protein>
    <recommendedName>
        <fullName evidence="4">NB-ARC domain-containing protein</fullName>
    </recommendedName>
</protein>
<dbReference type="SUPFAM" id="SSF52540">
    <property type="entry name" value="P-loop containing nucleoside triphosphate hydrolases"/>
    <property type="match status" value="1"/>
</dbReference>
<keyword evidence="3" id="KW-1185">Reference proteome</keyword>
<dbReference type="PANTHER" id="PTHR46082:SF6">
    <property type="entry name" value="AAA+ ATPASE DOMAIN-CONTAINING PROTEIN-RELATED"/>
    <property type="match status" value="1"/>
</dbReference>
<dbReference type="EMBL" id="ONZQ02000012">
    <property type="protein sequence ID" value="SPO05307.1"/>
    <property type="molecule type" value="Genomic_DNA"/>
</dbReference>
<dbReference type="AlphaFoldDB" id="A0AAE8N5N8"/>
<sequence>MSDAGSLSPSMQSSITALHPELSPSTEALCHAADNILKFLVQLTRVTHPQDQVFMLHTQAKLFAEVCHDLDEEALTQRRYPKDTVALSTADKFHLQRLWESINIVSEQCYADPVSPLQDRLRSIVEAYPDRSDPEKKLKLPLIDLTWYDRTVQLLKDQTDTLKVLQTAVSLVHLKSDVDYGGGLPPAAREAAATIRSLISSLEFELGSVDRGYDDDTQYMRTALLRAKSIEQTLPQSSINQHFRVPRSANRIYTGRRQQLQIIENAFPTSYSPTQRRFVIQGAPGSGKTELALKYAEEYMTYYWGVFWVDASTRANATHSYTELAKIGGVEPNEHLAKHWLSSSAYPWLLIIDNADDDEVILEELFPPGHRGCVLITTRNPAHVNCGTAGQKYLELGQMEGDDARDLLLRAANEPQPWTTKAVELAMAICRHLHFLPLALVHAGMAIGKNLCSLADYIPFFEGHAKRIRRERNRRRDRSTSREKRRMAEDEESMSIFGSFEILYQSLAGAAVENESFGDALQILQVFSYMHFQNIRLDTLIHATTSPLLEAIDVEEQKQEMDELVQRLGIVIRRSWRAWVRDVLRSVSARLATPPVLPDALKNPENLDVDELKSEVKDRLRGALVILVSRSLVMKVARGDDLDGTDRYHMHPLVHKWVRERPQVSAAQAALHCQSATTILARSVRLVGPGTEDEATMKRELKPHIDHVRECAVDIQRRMQENQRRNKRFLSTASLGVPSPAFGPLQADECARFSTIYLICGSYTEAELLLRWVHGYVVDRLGHDHELAHRVKLGLAVALSFLTRNNDATDLRREVYESRKKTLGVRHPLTLEVTSELAAGVLSQGRMTESLNLSEAARDGLREAYGATHLKTLRCTQQIGRVHCYYLNWEVAVSHFEEATREMERLSGDDAPPEMDVLSCKEDLATALIRLDKKHYQRAEDLMRHVLERRIETLGKEHPYTLLSRAGLGRVLAARGRLDEADRLMSKTLEVAVRNLGDDHLGVLAGKVWYSQVLVAKGELGLAEQYLLEVVDKRKYAKASARDGEHPDRILAVWYLAECLEKKDEMAEALKRCRELEGTIALIGGHGLGPKHRFNVMLSDKIKVLERKIREYGGLEQGEPGGEEAGGMSPLSQTDLLL</sequence>
<feature type="region of interest" description="Disordered" evidence="1">
    <location>
        <begin position="469"/>
        <end position="488"/>
    </location>
</feature>
<reference evidence="2" key="1">
    <citation type="submission" date="2018-03" db="EMBL/GenBank/DDBJ databases">
        <authorList>
            <person name="Guldener U."/>
        </authorList>
    </citation>
    <scope>NUCLEOTIDE SEQUENCE</scope>
</reference>
<dbReference type="InterPro" id="IPR027417">
    <property type="entry name" value="P-loop_NTPase"/>
</dbReference>
<feature type="compositionally biased region" description="Basic and acidic residues" evidence="1">
    <location>
        <begin position="478"/>
        <end position="488"/>
    </location>
</feature>
<name>A0AAE8N5N8_9PEZI</name>
<evidence type="ECO:0000313" key="3">
    <source>
        <dbReference type="Proteomes" id="UP001187682"/>
    </source>
</evidence>
<feature type="region of interest" description="Disordered" evidence="1">
    <location>
        <begin position="1114"/>
        <end position="1138"/>
    </location>
</feature>
<dbReference type="Gene3D" id="1.25.40.10">
    <property type="entry name" value="Tetratricopeptide repeat domain"/>
    <property type="match status" value="2"/>
</dbReference>